<comment type="caution">
    <text evidence="9">The sequence shown here is derived from an EMBL/GenBank/DDBJ whole genome shotgun (WGS) entry which is preliminary data.</text>
</comment>
<dbReference type="GO" id="GO:0004185">
    <property type="term" value="F:serine-type carboxypeptidase activity"/>
    <property type="evidence" value="ECO:0007669"/>
    <property type="project" value="UniProtKB-UniRule"/>
</dbReference>
<dbReference type="Pfam" id="PF00450">
    <property type="entry name" value="Peptidase_S10"/>
    <property type="match status" value="1"/>
</dbReference>
<evidence type="ECO:0000256" key="7">
    <source>
        <dbReference type="RuleBase" id="RU361156"/>
    </source>
</evidence>
<evidence type="ECO:0000256" key="6">
    <source>
        <dbReference type="ARBA" id="ARBA00061741"/>
    </source>
</evidence>
<dbReference type="GO" id="GO:1904715">
    <property type="term" value="P:negative regulation of chaperone-mediated autophagy"/>
    <property type="evidence" value="ECO:0007669"/>
    <property type="project" value="UniProtKB-ARBA"/>
</dbReference>
<keyword evidence="2 7" id="KW-0121">Carboxypeptidase</keyword>
<dbReference type="Gene3D" id="3.40.50.1820">
    <property type="entry name" value="alpha/beta hydrolase"/>
    <property type="match status" value="1"/>
</dbReference>
<protein>
    <recommendedName>
        <fullName evidence="7">Carboxypeptidase</fullName>
        <ecNumber evidence="7">3.4.16.-</ecNumber>
    </recommendedName>
</protein>
<reference evidence="9 10" key="1">
    <citation type="submission" date="2024-09" db="EMBL/GenBank/DDBJ databases">
        <title>A chromosome-level genome assembly of Gray's grenadier anchovy, Coilia grayii.</title>
        <authorList>
            <person name="Fu Z."/>
        </authorList>
    </citation>
    <scope>NUCLEOTIDE SEQUENCE [LARGE SCALE GENOMIC DNA]</scope>
    <source>
        <strain evidence="9">G4</strain>
        <tissue evidence="9">Muscle</tissue>
    </source>
</reference>
<gene>
    <name evidence="9" type="ORF">ACEWY4_011276</name>
</gene>
<evidence type="ECO:0000256" key="8">
    <source>
        <dbReference type="SAM" id="SignalP"/>
    </source>
</evidence>
<dbReference type="EMBL" id="JBHFQA010000009">
    <property type="protein sequence ID" value="KAL2093964.1"/>
    <property type="molecule type" value="Genomic_DNA"/>
</dbReference>
<dbReference type="InterPro" id="IPR018202">
    <property type="entry name" value="Ser_caboxypep_ser_AS"/>
</dbReference>
<dbReference type="PANTHER" id="PTHR11802:SF471">
    <property type="entry name" value="CARBOXYPEPTIDASE"/>
    <property type="match status" value="1"/>
</dbReference>
<feature type="signal peptide" evidence="8">
    <location>
        <begin position="1"/>
        <end position="40"/>
    </location>
</feature>
<keyword evidence="4 7" id="KW-0378">Hydrolase</keyword>
<keyword evidence="8" id="KW-0732">Signal</keyword>
<evidence type="ECO:0000256" key="4">
    <source>
        <dbReference type="ARBA" id="ARBA00022801"/>
    </source>
</evidence>
<dbReference type="PRINTS" id="PR00724">
    <property type="entry name" value="CRBOXYPTASEC"/>
</dbReference>
<evidence type="ECO:0000256" key="3">
    <source>
        <dbReference type="ARBA" id="ARBA00022670"/>
    </source>
</evidence>
<comment type="function">
    <text evidence="5">Protective protein appears to be essential for both the activity of beta-galactosidase and neuraminidase, it associates with these enzymes and exerts a protective function necessary for their stability and activity. This protein is also a carboxypeptidase and can deamidate tachykinins.</text>
</comment>
<dbReference type="GO" id="GO:0031647">
    <property type="term" value="P:regulation of protein stability"/>
    <property type="evidence" value="ECO:0007669"/>
    <property type="project" value="UniProtKB-ARBA"/>
</dbReference>
<dbReference type="AlphaFoldDB" id="A0ABD1K4C5"/>
<dbReference type="FunFam" id="3.40.50.1820:FF:000335">
    <property type="entry name" value="Carboxypeptidase"/>
    <property type="match status" value="1"/>
</dbReference>
<organism evidence="9 10">
    <name type="scientific">Coilia grayii</name>
    <name type="common">Gray's grenadier anchovy</name>
    <dbReference type="NCBI Taxonomy" id="363190"/>
    <lineage>
        <taxon>Eukaryota</taxon>
        <taxon>Metazoa</taxon>
        <taxon>Chordata</taxon>
        <taxon>Craniata</taxon>
        <taxon>Vertebrata</taxon>
        <taxon>Euteleostomi</taxon>
        <taxon>Actinopterygii</taxon>
        <taxon>Neopterygii</taxon>
        <taxon>Teleostei</taxon>
        <taxon>Clupei</taxon>
        <taxon>Clupeiformes</taxon>
        <taxon>Clupeoidei</taxon>
        <taxon>Engraulidae</taxon>
        <taxon>Coilinae</taxon>
        <taxon>Coilia</taxon>
    </lineage>
</organism>
<dbReference type="EC" id="3.4.16.-" evidence="7"/>
<evidence type="ECO:0000313" key="9">
    <source>
        <dbReference type="EMBL" id="KAL2093964.1"/>
    </source>
</evidence>
<feature type="chain" id="PRO_5044752102" description="Carboxypeptidase" evidence="8">
    <location>
        <begin position="41"/>
        <end position="480"/>
    </location>
</feature>
<evidence type="ECO:0000256" key="1">
    <source>
        <dbReference type="ARBA" id="ARBA00009431"/>
    </source>
</evidence>
<evidence type="ECO:0000313" key="10">
    <source>
        <dbReference type="Proteomes" id="UP001591681"/>
    </source>
</evidence>
<dbReference type="SUPFAM" id="SSF53474">
    <property type="entry name" value="alpha/beta-Hydrolases"/>
    <property type="match status" value="1"/>
</dbReference>
<keyword evidence="3 7" id="KW-0645">Protease</keyword>
<dbReference type="Proteomes" id="UP001591681">
    <property type="component" value="Unassembled WGS sequence"/>
</dbReference>
<dbReference type="PROSITE" id="PS00131">
    <property type="entry name" value="CARBOXYPEPT_SER_SER"/>
    <property type="match status" value="1"/>
</dbReference>
<dbReference type="InterPro" id="IPR001563">
    <property type="entry name" value="Peptidase_S10"/>
</dbReference>
<dbReference type="InterPro" id="IPR029058">
    <property type="entry name" value="AB_hydrolase_fold"/>
</dbReference>
<dbReference type="GO" id="GO:0006508">
    <property type="term" value="P:proteolysis"/>
    <property type="evidence" value="ECO:0007669"/>
    <property type="project" value="UniProtKB-KW"/>
</dbReference>
<evidence type="ECO:0000256" key="2">
    <source>
        <dbReference type="ARBA" id="ARBA00022645"/>
    </source>
</evidence>
<comment type="similarity">
    <text evidence="1 7">Belongs to the peptidase S10 family.</text>
</comment>
<name>A0ABD1K4C5_9TELE</name>
<keyword evidence="10" id="KW-1185">Reference proteome</keyword>
<evidence type="ECO:0000256" key="5">
    <source>
        <dbReference type="ARBA" id="ARBA00054649"/>
    </source>
</evidence>
<sequence>MADKSHNKDPRPCQLPSRVFTMLLWCCALVLSLCLTGTSAQTGAQADLVTSLPGLAENPNFNHYSGYVQAGQGKYFHYWFVESQNNPSTDPLILWLNGGPGCSAMEGLLAENGPFHLNNDGTVYINPYSWNQVANVLYLESPAGVGFSYSTSGNYATSDPQVAEDNYEALQSFFAKFPSFQSNNFYIFAESYGGIYGPTLAQKIVSNPGNINFKGMGIGNGMTSYALNDNSLLYFGYYHGLLGDSLWNQMNQQCCSGGSCNFYSSSNSNCRNSVYQALYLIQDIGLNIYNLYGECYGGVPTNGYAGRYAADMSNLFRESGFTFKPLVEQAAIPGVPMCINGTAMYYYLNNPNVRAALHIPSNVQSWTLCSHTVGSQYQRTYKDMTWFYQVLLQKDLQLLVYNGDVDMACNFLGGKWFVESLNQQALSQYQPWYFQDQIAGYVQQFEKITFMTVKGSGHMVPQYKPGPALQMLKNYLANSY</sequence>
<proteinExistence type="inferred from homology"/>
<comment type="subunit">
    <text evidence="6">Heterodimer of a 32 kDa chain and a 20 kDa chain; disulfide-linked.</text>
</comment>
<accession>A0ABD1K4C5</accession>
<dbReference type="PANTHER" id="PTHR11802">
    <property type="entry name" value="SERINE PROTEASE FAMILY S10 SERINE CARBOXYPEPTIDASE"/>
    <property type="match status" value="1"/>
</dbReference>